<sequence>MVVQASSTGDDRLIIALDFGTTFSGITYCFTNERDSSPTSIEYWPGSDGAGVPKIPTVIRYDSPVSFTWGAQVNRQDGGIVGVKLLLDPSQPRPKYLPEINVEEELGKLPKSPVQVAADFIGAVYNHAMKEIGKKVSQDYVKLCRKVYVLSVPAVWSDAAKNSTLTAARAAGLSPVQLIKEPEAAALWTAKKLDVALHSNDAFVVCDAGGGTVDLISYQVEEIDPRLKLKELVPGTGGMVGSLGLNQRFECAVRKLVGERQWKNLQPSKAYQSAARQFDKEVKKYFQGKLEDDEDKGLESNTWTMTGEDVMAIFNPIIYDILKLIDEQVESVKLKLGGQNPKYIFLVGGFGSSQYLMSQVEAKYPGIQVLQPPDAWAAIAKGAAISGMETEATVTSSSSTRHYGVEAWGIYEEDRDKGRPSRKGIDDVTRVEVMTWYIKIGEDLARGKTIRFPFFRSFAEGYTDSDLQYNIDTFRTNCTVVADLSKVPKEKFTRKTTEGKFTTIYAMI</sequence>
<accession>G9MXS1</accession>
<dbReference type="RefSeq" id="XP_013954877.1">
    <property type="nucleotide sequence ID" value="XM_014099402.1"/>
</dbReference>
<comment type="caution">
    <text evidence="3">The sequence shown here is derived from an EMBL/GenBank/DDBJ whole genome shotgun (WGS) entry which is preliminary data.</text>
</comment>
<dbReference type="GeneID" id="25797235"/>
<dbReference type="Proteomes" id="UP000007115">
    <property type="component" value="Unassembled WGS sequence"/>
</dbReference>
<dbReference type="SUPFAM" id="SSF53067">
    <property type="entry name" value="Actin-like ATPase domain"/>
    <property type="match status" value="2"/>
</dbReference>
<dbReference type="Pfam" id="PF00012">
    <property type="entry name" value="HSP70"/>
    <property type="match status" value="1"/>
</dbReference>
<keyword evidence="1" id="KW-0547">Nucleotide-binding</keyword>
<dbReference type="InterPro" id="IPR043129">
    <property type="entry name" value="ATPase_NBD"/>
</dbReference>
<organism evidence="3 4">
    <name type="scientific">Hypocrea virens (strain Gv29-8 / FGSC 10586)</name>
    <name type="common">Gliocladium virens</name>
    <name type="synonym">Trichoderma virens</name>
    <dbReference type="NCBI Taxonomy" id="413071"/>
    <lineage>
        <taxon>Eukaryota</taxon>
        <taxon>Fungi</taxon>
        <taxon>Dikarya</taxon>
        <taxon>Ascomycota</taxon>
        <taxon>Pezizomycotina</taxon>
        <taxon>Sordariomycetes</taxon>
        <taxon>Hypocreomycetidae</taxon>
        <taxon>Hypocreales</taxon>
        <taxon>Hypocreaceae</taxon>
        <taxon>Trichoderma</taxon>
    </lineage>
</organism>
<name>G9MXS1_HYPVG</name>
<evidence type="ECO:0000256" key="2">
    <source>
        <dbReference type="ARBA" id="ARBA00022840"/>
    </source>
</evidence>
<protein>
    <submittedName>
        <fullName evidence="3">Uncharacterized protein</fullName>
    </submittedName>
</protein>
<dbReference type="AlphaFoldDB" id="G9MXS1"/>
<dbReference type="eggNOG" id="KOG0101">
    <property type="taxonomic scope" value="Eukaryota"/>
</dbReference>
<dbReference type="HOGENOM" id="CLU_009958_6_1_1"/>
<dbReference type="GO" id="GO:0140662">
    <property type="term" value="F:ATP-dependent protein folding chaperone"/>
    <property type="evidence" value="ECO:0007669"/>
    <property type="project" value="InterPro"/>
</dbReference>
<gene>
    <name evidence="3" type="ORF">TRIVIDRAFT_69382</name>
</gene>
<dbReference type="InterPro" id="IPR013126">
    <property type="entry name" value="Hsp_70_fam"/>
</dbReference>
<dbReference type="OMA" id="WYINIGD"/>
<dbReference type="GO" id="GO:0005524">
    <property type="term" value="F:ATP binding"/>
    <property type="evidence" value="ECO:0007669"/>
    <property type="project" value="UniProtKB-KW"/>
</dbReference>
<dbReference type="VEuPathDB" id="FungiDB:TRIVIDRAFT_69382"/>
<evidence type="ECO:0000256" key="1">
    <source>
        <dbReference type="ARBA" id="ARBA00022741"/>
    </source>
</evidence>
<keyword evidence="4" id="KW-1185">Reference proteome</keyword>
<dbReference type="EMBL" id="ABDF02000078">
    <property type="protein sequence ID" value="EHK20682.1"/>
    <property type="molecule type" value="Genomic_DNA"/>
</dbReference>
<proteinExistence type="predicted"/>
<dbReference type="PANTHER" id="PTHR14187">
    <property type="entry name" value="ALPHA KINASE/ELONGATION FACTOR 2 KINASE"/>
    <property type="match status" value="1"/>
</dbReference>
<dbReference type="CDD" id="cd10170">
    <property type="entry name" value="ASKHA_NBD_HSP70"/>
    <property type="match status" value="1"/>
</dbReference>
<evidence type="ECO:0000313" key="4">
    <source>
        <dbReference type="Proteomes" id="UP000007115"/>
    </source>
</evidence>
<dbReference type="STRING" id="413071.G9MXS1"/>
<dbReference type="Gene3D" id="3.30.420.40">
    <property type="match status" value="2"/>
</dbReference>
<dbReference type="InParanoid" id="G9MXS1"/>
<keyword evidence="2" id="KW-0067">ATP-binding</keyword>
<reference evidence="3 4" key="1">
    <citation type="journal article" date="2011" name="Genome Biol.">
        <title>Comparative genome sequence analysis underscores mycoparasitism as the ancestral life style of Trichoderma.</title>
        <authorList>
            <person name="Kubicek C.P."/>
            <person name="Herrera-Estrella A."/>
            <person name="Seidl-Seiboth V."/>
            <person name="Martinez D.A."/>
            <person name="Druzhinina I.S."/>
            <person name="Thon M."/>
            <person name="Zeilinger S."/>
            <person name="Casas-Flores S."/>
            <person name="Horwitz B.A."/>
            <person name="Mukherjee P.K."/>
            <person name="Mukherjee M."/>
            <person name="Kredics L."/>
            <person name="Alcaraz L.D."/>
            <person name="Aerts A."/>
            <person name="Antal Z."/>
            <person name="Atanasova L."/>
            <person name="Cervantes-Badillo M.G."/>
            <person name="Challacombe J."/>
            <person name="Chertkov O."/>
            <person name="McCluskey K."/>
            <person name="Coulpier F."/>
            <person name="Deshpande N."/>
            <person name="von Doehren H."/>
            <person name="Ebbole D.J."/>
            <person name="Esquivel-Naranjo E.U."/>
            <person name="Fekete E."/>
            <person name="Flipphi M."/>
            <person name="Glaser F."/>
            <person name="Gomez-Rodriguez E.Y."/>
            <person name="Gruber S."/>
            <person name="Han C."/>
            <person name="Henrissat B."/>
            <person name="Hermosa R."/>
            <person name="Hernandez-Onate M."/>
            <person name="Karaffa L."/>
            <person name="Kosti I."/>
            <person name="Le Crom S."/>
            <person name="Lindquist E."/>
            <person name="Lucas S."/>
            <person name="Luebeck M."/>
            <person name="Luebeck P.S."/>
            <person name="Margeot A."/>
            <person name="Metz B."/>
            <person name="Misra M."/>
            <person name="Nevalainen H."/>
            <person name="Omann M."/>
            <person name="Packer N."/>
            <person name="Perrone G."/>
            <person name="Uresti-Rivera E.E."/>
            <person name="Salamov A."/>
            <person name="Schmoll M."/>
            <person name="Seiboth B."/>
            <person name="Shapiro H."/>
            <person name="Sukno S."/>
            <person name="Tamayo-Ramos J.A."/>
            <person name="Tisch D."/>
            <person name="Wiest A."/>
            <person name="Wilkinson H.H."/>
            <person name="Zhang M."/>
            <person name="Coutinho P.M."/>
            <person name="Kenerley C.M."/>
            <person name="Monte E."/>
            <person name="Baker S.E."/>
            <person name="Grigoriev I.V."/>
        </authorList>
    </citation>
    <scope>NUCLEOTIDE SEQUENCE [LARGE SCALE GENOMIC DNA]</scope>
    <source>
        <strain evidence="4">Gv29-8 / FGSC 10586</strain>
    </source>
</reference>
<evidence type="ECO:0000313" key="3">
    <source>
        <dbReference type="EMBL" id="EHK20682.1"/>
    </source>
</evidence>
<dbReference type="OrthoDB" id="5332281at2759"/>
<dbReference type="Gene3D" id="3.90.640.10">
    <property type="entry name" value="Actin, Chain A, domain 4"/>
    <property type="match status" value="1"/>
</dbReference>
<dbReference type="PANTHER" id="PTHR14187:SF5">
    <property type="entry name" value="HEAT SHOCK 70 KDA PROTEIN 12A"/>
    <property type="match status" value="1"/>
</dbReference>